<comment type="subcellular location">
    <subcellularLocation>
        <location evidence="1">Nucleus</location>
    </subcellularLocation>
</comment>
<comment type="caution">
    <text evidence="5">The sequence shown here is derived from an EMBL/GenBank/DDBJ whole genome shotgun (WGS) entry which is preliminary data.</text>
</comment>
<keyword evidence="1" id="KW-0539">Nucleus</keyword>
<feature type="region of interest" description="Disordered" evidence="2">
    <location>
        <begin position="225"/>
        <end position="258"/>
    </location>
</feature>
<proteinExistence type="predicted"/>
<sequence length="258" mass="30074">MAFKYSTRQFIKEMECRPCLWNTNSPEYSDRVAREMAWVEIGKLMYDDWADDDQVDKTEKVRDLQKKWKGLRDYFTRESRMTSSGQRKRRRPFLDMLRFLNDKSAPTKAPANHQPAETNHSKVAKKNSYSSNNENHKYTAPTAAATRQPAIREATELQLLNDPDSNFLLSILPDMKSMNPTQNFEFRFQVMTLIKNIKYSQQEADFYVYCGSSTSNIGNQLQNFKPSNTDQEDPIANDFNSEDRKVIIQHSPDRSPSQ</sequence>
<evidence type="ECO:0000256" key="2">
    <source>
        <dbReference type="SAM" id="MobiDB-lite"/>
    </source>
</evidence>
<dbReference type="InterPro" id="IPR006578">
    <property type="entry name" value="MADF-dom"/>
</dbReference>
<name>A0A2A4J2G2_HELVI</name>
<evidence type="ECO:0000259" key="3">
    <source>
        <dbReference type="PROSITE" id="PS51029"/>
    </source>
</evidence>
<evidence type="ECO:0008006" key="6">
    <source>
        <dbReference type="Google" id="ProtNLM"/>
    </source>
</evidence>
<dbReference type="Pfam" id="PF10545">
    <property type="entry name" value="MADF_DNA_bdg"/>
    <property type="match status" value="1"/>
</dbReference>
<feature type="region of interest" description="Disordered" evidence="2">
    <location>
        <begin position="104"/>
        <end position="148"/>
    </location>
</feature>
<dbReference type="InterPro" id="IPR004210">
    <property type="entry name" value="BESS_motif"/>
</dbReference>
<dbReference type="EMBL" id="NWSH01003900">
    <property type="protein sequence ID" value="PCG65714.1"/>
    <property type="molecule type" value="Genomic_DNA"/>
</dbReference>
<dbReference type="GO" id="GO:0003677">
    <property type="term" value="F:DNA binding"/>
    <property type="evidence" value="ECO:0007669"/>
    <property type="project" value="InterPro"/>
</dbReference>
<dbReference type="InterPro" id="IPR039353">
    <property type="entry name" value="TF_Adf1"/>
</dbReference>
<dbReference type="GO" id="GO:0005634">
    <property type="term" value="C:nucleus"/>
    <property type="evidence" value="ECO:0007669"/>
    <property type="project" value="UniProtKB-SubCell"/>
</dbReference>
<dbReference type="PANTHER" id="PTHR12243:SF67">
    <property type="entry name" value="COREPRESSOR OF PANGOLIN, ISOFORM A-RELATED"/>
    <property type="match status" value="1"/>
</dbReference>
<dbReference type="PANTHER" id="PTHR12243">
    <property type="entry name" value="MADF DOMAIN TRANSCRIPTION FACTOR"/>
    <property type="match status" value="1"/>
</dbReference>
<reference evidence="5" key="1">
    <citation type="submission" date="2017-09" db="EMBL/GenBank/DDBJ databases">
        <title>Contemporary evolution of a Lepidopteran species, Heliothis virescens, in response to modern agricultural practices.</title>
        <authorList>
            <person name="Fritz M.L."/>
            <person name="Deyonke A.M."/>
            <person name="Papanicolaou A."/>
            <person name="Micinski S."/>
            <person name="Westbrook J."/>
            <person name="Gould F."/>
        </authorList>
    </citation>
    <scope>NUCLEOTIDE SEQUENCE [LARGE SCALE GENOMIC DNA]</scope>
    <source>
        <strain evidence="5">HvINT-</strain>
        <tissue evidence="5">Whole body</tissue>
    </source>
</reference>
<feature type="domain" description="MADF" evidence="3">
    <location>
        <begin position="9"/>
        <end position="105"/>
    </location>
</feature>
<gene>
    <name evidence="5" type="ORF">B5V51_8784</name>
</gene>
<dbReference type="AlphaFoldDB" id="A0A2A4J2G2"/>
<feature type="domain" description="BESS" evidence="4">
    <location>
        <begin position="161"/>
        <end position="200"/>
    </location>
</feature>
<organism evidence="5">
    <name type="scientific">Heliothis virescens</name>
    <name type="common">Tobacco budworm moth</name>
    <dbReference type="NCBI Taxonomy" id="7102"/>
    <lineage>
        <taxon>Eukaryota</taxon>
        <taxon>Metazoa</taxon>
        <taxon>Ecdysozoa</taxon>
        <taxon>Arthropoda</taxon>
        <taxon>Hexapoda</taxon>
        <taxon>Insecta</taxon>
        <taxon>Pterygota</taxon>
        <taxon>Neoptera</taxon>
        <taxon>Endopterygota</taxon>
        <taxon>Lepidoptera</taxon>
        <taxon>Glossata</taxon>
        <taxon>Ditrysia</taxon>
        <taxon>Noctuoidea</taxon>
        <taxon>Noctuidae</taxon>
        <taxon>Heliothinae</taxon>
        <taxon>Heliothis</taxon>
    </lineage>
</organism>
<dbReference type="SMART" id="SM00595">
    <property type="entry name" value="MADF"/>
    <property type="match status" value="1"/>
</dbReference>
<dbReference type="PROSITE" id="PS51031">
    <property type="entry name" value="BESS"/>
    <property type="match status" value="1"/>
</dbReference>
<dbReference type="PROSITE" id="PS51029">
    <property type="entry name" value="MADF"/>
    <property type="match status" value="1"/>
</dbReference>
<evidence type="ECO:0000313" key="5">
    <source>
        <dbReference type="EMBL" id="PCG65714.1"/>
    </source>
</evidence>
<dbReference type="Pfam" id="PF02944">
    <property type="entry name" value="BESS"/>
    <property type="match status" value="1"/>
</dbReference>
<protein>
    <recommendedName>
        <fullName evidence="6">MADF domain-containing protein</fullName>
    </recommendedName>
</protein>
<evidence type="ECO:0000256" key="1">
    <source>
        <dbReference type="PROSITE-ProRule" id="PRU00371"/>
    </source>
</evidence>
<accession>A0A2A4J2G2</accession>
<evidence type="ECO:0000259" key="4">
    <source>
        <dbReference type="PROSITE" id="PS51031"/>
    </source>
</evidence>